<comment type="subcellular location">
    <subcellularLocation>
        <location evidence="1">Membrane</location>
        <topology evidence="1">Multi-pass membrane protein</topology>
    </subcellularLocation>
</comment>
<dbReference type="SUPFAM" id="SSF52091">
    <property type="entry name" value="SpoIIaa-like"/>
    <property type="match status" value="1"/>
</dbReference>
<feature type="transmembrane region" description="Helical" evidence="5">
    <location>
        <begin position="243"/>
        <end position="261"/>
    </location>
</feature>
<keyword evidence="3 5" id="KW-1133">Transmembrane helix</keyword>
<feature type="transmembrane region" description="Helical" evidence="5">
    <location>
        <begin position="342"/>
        <end position="360"/>
    </location>
</feature>
<dbReference type="Pfam" id="PF01740">
    <property type="entry name" value="STAS"/>
    <property type="match status" value="1"/>
</dbReference>
<feature type="transmembrane region" description="Helical" evidence="5">
    <location>
        <begin position="12"/>
        <end position="34"/>
    </location>
</feature>
<dbReference type="InterPro" id="IPR001902">
    <property type="entry name" value="SLC26A/SulP_fam"/>
</dbReference>
<name>W6S6R4_9CLOT</name>
<evidence type="ECO:0000259" key="6">
    <source>
        <dbReference type="PROSITE" id="PS50801"/>
    </source>
</evidence>
<feature type="transmembrane region" description="Helical" evidence="5">
    <location>
        <begin position="93"/>
        <end position="111"/>
    </location>
</feature>
<dbReference type="InterPro" id="IPR002645">
    <property type="entry name" value="STAS_dom"/>
</dbReference>
<dbReference type="GO" id="GO:0016020">
    <property type="term" value="C:membrane"/>
    <property type="evidence" value="ECO:0007669"/>
    <property type="project" value="UniProtKB-SubCell"/>
</dbReference>
<dbReference type="PATRIC" id="fig|1216932.3.peg.2926"/>
<proteinExistence type="predicted"/>
<feature type="transmembrane region" description="Helical" evidence="5">
    <location>
        <begin position="372"/>
        <end position="404"/>
    </location>
</feature>
<dbReference type="GO" id="GO:0055085">
    <property type="term" value="P:transmembrane transport"/>
    <property type="evidence" value="ECO:0007669"/>
    <property type="project" value="InterPro"/>
</dbReference>
<evidence type="ECO:0000313" key="8">
    <source>
        <dbReference type="Proteomes" id="UP000019426"/>
    </source>
</evidence>
<dbReference type="PANTHER" id="PTHR11814">
    <property type="entry name" value="SULFATE TRANSPORTER"/>
    <property type="match status" value="1"/>
</dbReference>
<evidence type="ECO:0000256" key="4">
    <source>
        <dbReference type="ARBA" id="ARBA00023136"/>
    </source>
</evidence>
<feature type="transmembrane region" description="Helical" evidence="5">
    <location>
        <begin position="161"/>
        <end position="185"/>
    </location>
</feature>
<feature type="transmembrane region" description="Helical" evidence="5">
    <location>
        <begin position="316"/>
        <end position="336"/>
    </location>
</feature>
<organism evidence="7 8">
    <name type="scientific">Clostridium bornimense</name>
    <dbReference type="NCBI Taxonomy" id="1216932"/>
    <lineage>
        <taxon>Bacteria</taxon>
        <taxon>Bacillati</taxon>
        <taxon>Bacillota</taxon>
        <taxon>Clostridia</taxon>
        <taxon>Eubacteriales</taxon>
        <taxon>Clostridiaceae</taxon>
        <taxon>Clostridium</taxon>
    </lineage>
</organism>
<evidence type="ECO:0000256" key="1">
    <source>
        <dbReference type="ARBA" id="ARBA00004141"/>
    </source>
</evidence>
<dbReference type="InterPro" id="IPR011547">
    <property type="entry name" value="SLC26A/SulP_dom"/>
</dbReference>
<evidence type="ECO:0000256" key="2">
    <source>
        <dbReference type="ARBA" id="ARBA00022692"/>
    </source>
</evidence>
<keyword evidence="8" id="KW-1185">Reference proteome</keyword>
<keyword evidence="4 5" id="KW-0472">Membrane</keyword>
<feature type="domain" description="STAS" evidence="6">
    <location>
        <begin position="428"/>
        <end position="540"/>
    </location>
</feature>
<feature type="transmembrane region" description="Helical" evidence="5">
    <location>
        <begin position="63"/>
        <end position="81"/>
    </location>
</feature>
<gene>
    <name evidence="7" type="ORF">CM240_2960</name>
</gene>
<dbReference type="eggNOG" id="COG0659">
    <property type="taxonomic scope" value="Bacteria"/>
</dbReference>
<accession>W6S6R4</accession>
<dbReference type="Proteomes" id="UP000019426">
    <property type="component" value="Chromosome M2/40_rep2"/>
</dbReference>
<dbReference type="HOGENOM" id="CLU_003182_13_0_9"/>
<evidence type="ECO:0000256" key="5">
    <source>
        <dbReference type="SAM" id="Phobius"/>
    </source>
</evidence>
<keyword evidence="2 5" id="KW-0812">Transmembrane</keyword>
<feature type="transmembrane region" description="Helical" evidence="5">
    <location>
        <begin position="40"/>
        <end position="56"/>
    </location>
</feature>
<dbReference type="Gene3D" id="3.30.750.24">
    <property type="entry name" value="STAS domain"/>
    <property type="match status" value="1"/>
</dbReference>
<dbReference type="AlphaFoldDB" id="W6S6R4"/>
<feature type="transmembrane region" description="Helical" evidence="5">
    <location>
        <begin position="123"/>
        <end position="141"/>
    </location>
</feature>
<dbReference type="Pfam" id="PF00916">
    <property type="entry name" value="Sulfate_transp"/>
    <property type="match status" value="1"/>
</dbReference>
<dbReference type="EMBL" id="HG917869">
    <property type="protein sequence ID" value="CDM70077.1"/>
    <property type="molecule type" value="Genomic_DNA"/>
</dbReference>
<protein>
    <submittedName>
        <fullName evidence="7">Sulfate transporter family protein</fullName>
    </submittedName>
</protein>
<sequence>MKKEINIKTVSREIFVGIIIAAISIPIGMGYAQIAGLPTVYGLYGSVLPILIFSLISSSPQFIFGVDAAPAALIGGVLVSLGIEAGTKEAVEIIPVLTLYTAIWLLAFYIFKAGKLVNYISTPVMGGFITGIGTTIILMQIPKLMGSAAGSGELFELVEHIIIAVEHINWISFAMGLGSLAIILVSKRIAPKFPMSLVVMALGALSTAFLHVDEYGVALLSQVESGLPKFVFPDFSLIHFKDGFMLSLPIAVVILAESLLAETSFANKNNYKIKDNREILAFSLSNLSAAIVGCCPVNGSVSRTVMMEQYGAKTKIVSITASIVMAVVLVFATGFISYLPVPVLTAIVISALIGVLEIHLAKRLYKINKTEFFIFMGAFAAVLVLGTIYGVVIGVVLSFAAMIIKSAVPPRSFLGVIQGKEGFYDLHRNRDAKPISGTVIYRFSGSLFFANINTFQNDLDKAVDENTKVVIIDAGGIGSIDITAADRLEIINKNFHDKGIEFYITEHIGELNDEMRKLDLGHLVEEGVVRRTIKSALREAGIHYPYSIDGEKQNESQMKNLMIQEEILQEFEWAFGEDAEEQMEKHVEEIIANISIFTSELTPETEIDLKTKAWRHLDSYDQDRLLEHLERHLNEFAARLGQPVDAVEANIMEHRIRLEEKMKKENRVFYEVYVQKREKYEKLLQKKNPELHKYIMEHRKKQYDILKETNPEVADRIKKWIY</sequence>
<dbReference type="InterPro" id="IPR036513">
    <property type="entry name" value="STAS_dom_sf"/>
</dbReference>
<dbReference type="CDD" id="cd07042">
    <property type="entry name" value="STAS_SulP_like_sulfate_transporter"/>
    <property type="match status" value="1"/>
</dbReference>
<dbReference type="PROSITE" id="PS50801">
    <property type="entry name" value="STAS"/>
    <property type="match status" value="1"/>
</dbReference>
<dbReference type="KEGG" id="clt:CM240_2960"/>
<dbReference type="RefSeq" id="WP_051483884.1">
    <property type="nucleotide sequence ID" value="NZ_HG917869.1"/>
</dbReference>
<feature type="transmembrane region" description="Helical" evidence="5">
    <location>
        <begin position="197"/>
        <end position="223"/>
    </location>
</feature>
<dbReference type="OrthoDB" id="9771198at2"/>
<evidence type="ECO:0000313" key="7">
    <source>
        <dbReference type="EMBL" id="CDM70077.1"/>
    </source>
</evidence>
<reference evidence="7 8" key="1">
    <citation type="submission" date="2013-11" db="EMBL/GenBank/DDBJ databases">
        <title>Complete genome sequence of Clostridum sp. M2/40.</title>
        <authorList>
            <person name="Wibberg D."/>
            <person name="Puehler A."/>
            <person name="Schlueter A."/>
        </authorList>
    </citation>
    <scope>NUCLEOTIDE SEQUENCE [LARGE SCALE GENOMIC DNA]</scope>
    <source>
        <strain evidence="8">M2/40</strain>
    </source>
</reference>
<evidence type="ECO:0000256" key="3">
    <source>
        <dbReference type="ARBA" id="ARBA00022989"/>
    </source>
</evidence>
<dbReference type="STRING" id="1216932.CM240_2960"/>